<dbReference type="AlphaFoldDB" id="A0A0P0USU2"/>
<keyword evidence="2" id="KW-1185">Reference proteome</keyword>
<dbReference type="InterPro" id="IPR010985">
    <property type="entry name" value="Ribbon_hlx_hlx"/>
</dbReference>
<dbReference type="KEGG" id="ebh:BSEPE_0977"/>
<dbReference type="SUPFAM" id="SSF143100">
    <property type="entry name" value="TTHA1013/TTHA0281-like"/>
    <property type="match status" value="1"/>
</dbReference>
<organism evidence="1 2">
    <name type="scientific">endosymbiont of Bathymodiolus septemdierum str. Myojin knoll</name>
    <dbReference type="NCBI Taxonomy" id="1303921"/>
    <lineage>
        <taxon>Bacteria</taxon>
        <taxon>Pseudomonadati</taxon>
        <taxon>Pseudomonadota</taxon>
        <taxon>Gammaproteobacteria</taxon>
        <taxon>sulfur-oxidizing symbionts</taxon>
    </lineage>
</organism>
<dbReference type="EMBL" id="AP013042">
    <property type="protein sequence ID" value="BAS67968.1"/>
    <property type="molecule type" value="Genomic_DNA"/>
</dbReference>
<reference evidence="1 2" key="2">
    <citation type="journal article" date="2016" name="ISME J.">
        <title>Heterogeneous composition of key metabolic gene clusters in a vent mussel symbiont population.</title>
        <authorList>
            <person name="Ikuta T."/>
            <person name="Takaki Y."/>
            <person name="Nagai Y."/>
            <person name="Shimamura S."/>
            <person name="Tsuda M."/>
            <person name="Kawagucci S."/>
            <person name="Aoki Y."/>
            <person name="Inoue K."/>
            <person name="Teruya M."/>
            <person name="Satou K."/>
            <person name="Teruya K."/>
            <person name="Shimoji M."/>
            <person name="Tamotsu H."/>
            <person name="Hirano T."/>
            <person name="Maruyama T."/>
            <person name="Yoshida T."/>
        </authorList>
    </citation>
    <scope>NUCLEOTIDE SEQUENCE [LARGE SCALE GENOMIC DNA]</scope>
    <source>
        <strain evidence="1 2">Myojin Knoll</strain>
    </source>
</reference>
<protein>
    <submittedName>
        <fullName evidence="1">HicB protein</fullName>
    </submittedName>
</protein>
<accession>A0A0P0USU2</accession>
<evidence type="ECO:0000313" key="2">
    <source>
        <dbReference type="Proteomes" id="UP000067399"/>
    </source>
</evidence>
<dbReference type="Proteomes" id="UP000067399">
    <property type="component" value="Chromosome"/>
</dbReference>
<reference evidence="1 2" key="1">
    <citation type="journal article" date="2000" name="Mar. Ecol. Prog. Ser.">
        <title>Phylogenetic characterization of endosymbionts in three hydrothermal vent mussels: influence on host distributions.</title>
        <authorList>
            <person name="Fujiwara Y."/>
            <person name="Takai K."/>
            <person name="Uematsu K."/>
            <person name="Tsuchida S."/>
            <person name="Hunt J.C."/>
            <person name="Hashimoto J."/>
        </authorList>
    </citation>
    <scope>NUCLEOTIDE SEQUENCE [LARGE SCALE GENOMIC DNA]</scope>
    <source>
        <strain evidence="1 2">Myojin Knoll</strain>
    </source>
</reference>
<dbReference type="InterPro" id="IPR008651">
    <property type="entry name" value="Uncharacterised_HicB"/>
</dbReference>
<dbReference type="OrthoDB" id="5297106at2"/>
<proteinExistence type="predicted"/>
<name>A0A0P0USU2_9GAMM</name>
<evidence type="ECO:0000313" key="1">
    <source>
        <dbReference type="EMBL" id="BAS67968.1"/>
    </source>
</evidence>
<dbReference type="InterPro" id="IPR035069">
    <property type="entry name" value="TTHA1013/TTHA0281-like"/>
</dbReference>
<gene>
    <name evidence="1" type="ORF">BSEPE_0977</name>
</gene>
<dbReference type="STRING" id="1303921.BSEPE_0977"/>
<dbReference type="SUPFAM" id="SSF47598">
    <property type="entry name" value="Ribbon-helix-helix"/>
    <property type="match status" value="1"/>
</dbReference>
<sequence length="110" mass="12901">MEYKGYKAQVNFSEEDQIFWGEVINIGKNKILFESDNAKKIYDEFKASVDFYLETCKKNNNQVVKPASGKFSLRIDPKEHAQLTQVARQRKMSVNALVRNFITDRLRSYQ</sequence>
<dbReference type="GO" id="GO:0006355">
    <property type="term" value="P:regulation of DNA-templated transcription"/>
    <property type="evidence" value="ECO:0007669"/>
    <property type="project" value="InterPro"/>
</dbReference>
<dbReference type="Pfam" id="PF05534">
    <property type="entry name" value="HicB"/>
    <property type="match status" value="1"/>
</dbReference>
<dbReference type="RefSeq" id="WP_066044707.1">
    <property type="nucleotide sequence ID" value="NZ_AP013042.1"/>
</dbReference>